<dbReference type="PANTHER" id="PTHR22854:SF2">
    <property type="entry name" value="INDOLE-3-GLYCEROL-PHOSPHATE SYNTHASE"/>
    <property type="match status" value="1"/>
</dbReference>
<dbReference type="FunFam" id="3.20.20.70:FF:000024">
    <property type="entry name" value="Indole-3-glycerol phosphate synthase"/>
    <property type="match status" value="1"/>
</dbReference>
<dbReference type="PROSITE" id="PS00614">
    <property type="entry name" value="IGPS"/>
    <property type="match status" value="1"/>
</dbReference>
<protein>
    <recommendedName>
        <fullName evidence="3">indole-3-glycerol-phosphate synthase</fullName>
        <ecNumber evidence="3">4.1.1.48</ecNumber>
    </recommendedName>
</protein>
<sequence>MQVIRRDWSPPVGPLGELTSGAARRVAAELAGRRAELERAAATAPAVPSFLAPLRGAQLAVIAELKRSSPSKGAINAGMDAGRQAAAYAAGGAAALSVLTEPTRFGGSPADLAEAAAATTVPLLKKDFHVDPLQVLEARALGASAVLLIARALDDDALAALAALAHDVGVEPLVEIRDEWELDAALAAGARVIGVNNRDLETLEIDRGTGDRLLPRIPAACVAIAESGVRDAADVAAAARAGADAVLVGSSVSAASDPARAVRALAAVPRCPDRRSG</sequence>
<dbReference type="GO" id="GO:0000162">
    <property type="term" value="P:L-tryptophan biosynthetic process"/>
    <property type="evidence" value="ECO:0007669"/>
    <property type="project" value="UniProtKB-UniPathway"/>
</dbReference>
<dbReference type="InterPro" id="IPR013798">
    <property type="entry name" value="Indole-3-glycerol_P_synth_dom"/>
</dbReference>
<evidence type="ECO:0000256" key="7">
    <source>
        <dbReference type="ARBA" id="ARBA00023141"/>
    </source>
</evidence>
<evidence type="ECO:0000256" key="8">
    <source>
        <dbReference type="ARBA" id="ARBA00023239"/>
    </source>
</evidence>
<dbReference type="EC" id="4.1.1.48" evidence="3"/>
<reference evidence="10" key="1">
    <citation type="submission" date="2020-02" db="EMBL/GenBank/DDBJ databases">
        <authorList>
            <person name="Meier V. D."/>
        </authorList>
    </citation>
    <scope>NUCLEOTIDE SEQUENCE</scope>
    <source>
        <strain evidence="10">AVDCRST_MAG11</strain>
    </source>
</reference>
<feature type="domain" description="Indole-3-glycerol phosphate synthase" evidence="9">
    <location>
        <begin position="26"/>
        <end position="265"/>
    </location>
</feature>
<dbReference type="Pfam" id="PF00218">
    <property type="entry name" value="IGPS"/>
    <property type="match status" value="1"/>
</dbReference>
<evidence type="ECO:0000256" key="2">
    <source>
        <dbReference type="ARBA" id="ARBA00004696"/>
    </source>
</evidence>
<accession>A0A6J4MFC4</accession>
<name>A0A6J4MFC4_9BACT</name>
<evidence type="ECO:0000259" key="9">
    <source>
        <dbReference type="Pfam" id="PF00218"/>
    </source>
</evidence>
<evidence type="ECO:0000256" key="4">
    <source>
        <dbReference type="ARBA" id="ARBA00022605"/>
    </source>
</evidence>
<evidence type="ECO:0000256" key="3">
    <source>
        <dbReference type="ARBA" id="ARBA00012362"/>
    </source>
</evidence>
<comment type="pathway">
    <text evidence="2">Amino-acid biosynthesis; L-tryptophan biosynthesis; L-tryptophan from chorismate: step 4/5.</text>
</comment>
<dbReference type="InterPro" id="IPR013785">
    <property type="entry name" value="Aldolase_TIM"/>
</dbReference>
<evidence type="ECO:0000256" key="1">
    <source>
        <dbReference type="ARBA" id="ARBA00001633"/>
    </source>
</evidence>
<dbReference type="InterPro" id="IPR001468">
    <property type="entry name" value="Indole-3-GlycerolPSynthase_CS"/>
</dbReference>
<dbReference type="SUPFAM" id="SSF51366">
    <property type="entry name" value="Ribulose-phoshate binding barrel"/>
    <property type="match status" value="1"/>
</dbReference>
<keyword evidence="6" id="KW-0822">Tryptophan biosynthesis</keyword>
<evidence type="ECO:0000256" key="6">
    <source>
        <dbReference type="ARBA" id="ARBA00022822"/>
    </source>
</evidence>
<keyword evidence="5" id="KW-0210">Decarboxylase</keyword>
<dbReference type="GO" id="GO:0004640">
    <property type="term" value="F:phosphoribosylanthranilate isomerase activity"/>
    <property type="evidence" value="ECO:0007669"/>
    <property type="project" value="TreeGrafter"/>
</dbReference>
<gene>
    <name evidence="10" type="ORF">AVDCRST_MAG11-3846</name>
</gene>
<evidence type="ECO:0000313" key="10">
    <source>
        <dbReference type="EMBL" id="CAA9356570.1"/>
    </source>
</evidence>
<dbReference type="EMBL" id="CADCTU010000817">
    <property type="protein sequence ID" value="CAA9356570.1"/>
    <property type="molecule type" value="Genomic_DNA"/>
</dbReference>
<dbReference type="InterPro" id="IPR045186">
    <property type="entry name" value="Indole-3-glycerol_P_synth"/>
</dbReference>
<keyword evidence="7" id="KW-0057">Aromatic amino acid biosynthesis</keyword>
<dbReference type="UniPathway" id="UPA00035">
    <property type="reaction ID" value="UER00043"/>
</dbReference>
<keyword evidence="4" id="KW-0028">Amino-acid biosynthesis</keyword>
<dbReference type="CDD" id="cd00331">
    <property type="entry name" value="IGPS"/>
    <property type="match status" value="1"/>
</dbReference>
<dbReference type="Gene3D" id="3.20.20.70">
    <property type="entry name" value="Aldolase class I"/>
    <property type="match status" value="1"/>
</dbReference>
<dbReference type="InterPro" id="IPR011060">
    <property type="entry name" value="RibuloseP-bd_barrel"/>
</dbReference>
<comment type="catalytic activity">
    <reaction evidence="1">
        <text>1-(2-carboxyphenylamino)-1-deoxy-D-ribulose 5-phosphate + H(+) = (1S,2R)-1-C-(indol-3-yl)glycerol 3-phosphate + CO2 + H2O</text>
        <dbReference type="Rhea" id="RHEA:23476"/>
        <dbReference type="ChEBI" id="CHEBI:15377"/>
        <dbReference type="ChEBI" id="CHEBI:15378"/>
        <dbReference type="ChEBI" id="CHEBI:16526"/>
        <dbReference type="ChEBI" id="CHEBI:58613"/>
        <dbReference type="ChEBI" id="CHEBI:58866"/>
        <dbReference type="EC" id="4.1.1.48"/>
    </reaction>
</comment>
<evidence type="ECO:0000256" key="5">
    <source>
        <dbReference type="ARBA" id="ARBA00022793"/>
    </source>
</evidence>
<dbReference type="GO" id="GO:0004425">
    <property type="term" value="F:indole-3-glycerol-phosphate synthase activity"/>
    <property type="evidence" value="ECO:0007669"/>
    <property type="project" value="UniProtKB-EC"/>
</dbReference>
<organism evidence="10">
    <name type="scientific">uncultured Gemmatimonadaceae bacterium</name>
    <dbReference type="NCBI Taxonomy" id="246130"/>
    <lineage>
        <taxon>Bacteria</taxon>
        <taxon>Pseudomonadati</taxon>
        <taxon>Gemmatimonadota</taxon>
        <taxon>Gemmatimonadia</taxon>
        <taxon>Gemmatimonadales</taxon>
        <taxon>Gemmatimonadaceae</taxon>
        <taxon>environmental samples</taxon>
    </lineage>
</organism>
<keyword evidence="8 10" id="KW-0456">Lyase</keyword>
<proteinExistence type="predicted"/>
<dbReference type="PANTHER" id="PTHR22854">
    <property type="entry name" value="TRYPTOPHAN BIOSYNTHESIS PROTEIN"/>
    <property type="match status" value="1"/>
</dbReference>
<dbReference type="AlphaFoldDB" id="A0A6J4MFC4"/>